<dbReference type="SUPFAM" id="SSF63867">
    <property type="entry name" value="MoeA C-terminal domain-like"/>
    <property type="match status" value="1"/>
</dbReference>
<evidence type="ECO:0000256" key="3">
    <source>
        <dbReference type="ARBA" id="ARBA00010763"/>
    </source>
</evidence>
<dbReference type="PROSITE" id="PS01079">
    <property type="entry name" value="MOCF_BIOSYNTHESIS_2"/>
    <property type="match status" value="1"/>
</dbReference>
<dbReference type="CDD" id="cd00887">
    <property type="entry name" value="MoeA"/>
    <property type="match status" value="1"/>
</dbReference>
<sequence length="402" mass="44875">MIGVLRAEEIIRKARLKPEVEEVAIAEAAGRVLQEVIRSDRDLPPFDRVMMDGIAIRYDQWKEGQTTFPVAGLQKAGDPQHSLEKDDYCLEVMTGAMLPPNTDTVIRYEDVSIKTVKGREVAVINRPPKKKGQNIHPKGTNRPKGKILVDEGIVLSPAEIAVAATVGKSSLKVTRPPRVAIVATGDELVDIHEEPLPHQIRRSNVYAVSAAVQGLHIDAQLFHLRDNKEEISRSLKEILEAFEVVILSGGVSKGKLDYIPEVLAECGVKKHLHKVRQRPGKPLWFGTSEQAVVFALPGNPVSTFMCYYRYVEPWLKRQVGIENKPLIAQLTKDFTFEKELTYFLQVQVQSGKDGVLEATPVKGKGSSDFANLCRGDGFLELPEQQSHFKKGQAYPLYLYKHL</sequence>
<keyword evidence="6" id="KW-0500">Molybdenum</keyword>
<dbReference type="SUPFAM" id="SSF53218">
    <property type="entry name" value="Molybdenum cofactor biosynthesis proteins"/>
    <property type="match status" value="1"/>
</dbReference>
<comment type="caution">
    <text evidence="8">The sequence shown here is derived from an EMBL/GenBank/DDBJ whole genome shotgun (WGS) entry which is preliminary data.</text>
</comment>
<gene>
    <name evidence="8" type="ORF">J6I44_20045</name>
</gene>
<dbReference type="SUPFAM" id="SSF63882">
    <property type="entry name" value="MoeA N-terminal region -like"/>
    <property type="match status" value="1"/>
</dbReference>
<dbReference type="Gene3D" id="3.90.105.10">
    <property type="entry name" value="Molybdopterin biosynthesis moea protein, domain 2"/>
    <property type="match status" value="1"/>
</dbReference>
<dbReference type="InterPro" id="IPR036688">
    <property type="entry name" value="MoeA_C_domain_IV_sf"/>
</dbReference>
<dbReference type="NCBIfam" id="TIGR00177">
    <property type="entry name" value="molyb_syn"/>
    <property type="match status" value="1"/>
</dbReference>
<dbReference type="InterPro" id="IPR036425">
    <property type="entry name" value="MoaB/Mog-like_dom_sf"/>
</dbReference>
<feature type="domain" description="MoaB/Mog" evidence="7">
    <location>
        <begin position="180"/>
        <end position="317"/>
    </location>
</feature>
<dbReference type="InterPro" id="IPR001453">
    <property type="entry name" value="MoaB/Mog_dom"/>
</dbReference>
<name>A0ABT3PTG7_9BACT</name>
<dbReference type="Gene3D" id="3.40.980.10">
    <property type="entry name" value="MoaB/Mog-like domain"/>
    <property type="match status" value="1"/>
</dbReference>
<dbReference type="InterPro" id="IPR005110">
    <property type="entry name" value="MoeA_linker/N"/>
</dbReference>
<keyword evidence="6" id="KW-0460">Magnesium</keyword>
<dbReference type="InterPro" id="IPR036135">
    <property type="entry name" value="MoeA_linker/N_sf"/>
</dbReference>
<dbReference type="InterPro" id="IPR005111">
    <property type="entry name" value="MoeA_C_domain_IV"/>
</dbReference>
<keyword evidence="6" id="KW-0479">Metal-binding</keyword>
<evidence type="ECO:0000256" key="2">
    <source>
        <dbReference type="ARBA" id="ARBA00005046"/>
    </source>
</evidence>
<dbReference type="Gene3D" id="2.40.340.10">
    <property type="entry name" value="MoeA, C-terminal, domain IV"/>
    <property type="match status" value="1"/>
</dbReference>
<comment type="pathway">
    <text evidence="2 6">Cofactor biosynthesis; molybdopterin biosynthesis.</text>
</comment>
<evidence type="ECO:0000256" key="6">
    <source>
        <dbReference type="RuleBase" id="RU365090"/>
    </source>
</evidence>
<evidence type="ECO:0000256" key="5">
    <source>
        <dbReference type="ARBA" id="ARBA00047317"/>
    </source>
</evidence>
<accession>A0ABT3PTG7</accession>
<dbReference type="PANTHER" id="PTHR10192:SF5">
    <property type="entry name" value="GEPHYRIN"/>
    <property type="match status" value="1"/>
</dbReference>
<dbReference type="RefSeq" id="WP_265768037.1">
    <property type="nucleotide sequence ID" value="NZ_JAGGJA010000024.1"/>
</dbReference>
<dbReference type="PANTHER" id="PTHR10192">
    <property type="entry name" value="MOLYBDOPTERIN BIOSYNTHESIS PROTEIN"/>
    <property type="match status" value="1"/>
</dbReference>
<dbReference type="Pfam" id="PF03453">
    <property type="entry name" value="MoeA_N"/>
    <property type="match status" value="1"/>
</dbReference>
<dbReference type="Gene3D" id="2.170.190.11">
    <property type="entry name" value="Molybdopterin biosynthesis moea protein, domain 3"/>
    <property type="match status" value="1"/>
</dbReference>
<evidence type="ECO:0000256" key="4">
    <source>
        <dbReference type="ARBA" id="ARBA00023150"/>
    </source>
</evidence>
<keyword evidence="4 6" id="KW-0501">Molybdenum cofactor biosynthesis</keyword>
<keyword evidence="9" id="KW-1185">Reference proteome</keyword>
<evidence type="ECO:0000256" key="1">
    <source>
        <dbReference type="ARBA" id="ARBA00002901"/>
    </source>
</evidence>
<evidence type="ECO:0000259" key="7">
    <source>
        <dbReference type="SMART" id="SM00852"/>
    </source>
</evidence>
<comment type="cofactor">
    <cofactor evidence="6">
        <name>Mg(2+)</name>
        <dbReference type="ChEBI" id="CHEBI:18420"/>
    </cofactor>
</comment>
<dbReference type="EMBL" id="JAGGJA010000024">
    <property type="protein sequence ID" value="MCW9709164.1"/>
    <property type="molecule type" value="Genomic_DNA"/>
</dbReference>
<protein>
    <recommendedName>
        <fullName evidence="6">Molybdopterin molybdenumtransferase</fullName>
        <ecNumber evidence="6">2.10.1.1</ecNumber>
    </recommendedName>
</protein>
<dbReference type="InterPro" id="IPR008284">
    <property type="entry name" value="MoCF_biosynth_CS"/>
</dbReference>
<comment type="function">
    <text evidence="1 6">Catalyzes the insertion of molybdate into adenylated molybdopterin with the concomitant release of AMP.</text>
</comment>
<proteinExistence type="inferred from homology"/>
<dbReference type="InterPro" id="IPR038987">
    <property type="entry name" value="MoeA-like"/>
</dbReference>
<dbReference type="Proteomes" id="UP001207918">
    <property type="component" value="Unassembled WGS sequence"/>
</dbReference>
<dbReference type="Pfam" id="PF03454">
    <property type="entry name" value="MoeA_C"/>
    <property type="match status" value="1"/>
</dbReference>
<evidence type="ECO:0000313" key="8">
    <source>
        <dbReference type="EMBL" id="MCW9709164.1"/>
    </source>
</evidence>
<evidence type="ECO:0000313" key="9">
    <source>
        <dbReference type="Proteomes" id="UP001207918"/>
    </source>
</evidence>
<dbReference type="SMART" id="SM00852">
    <property type="entry name" value="MoCF_biosynth"/>
    <property type="match status" value="1"/>
</dbReference>
<organism evidence="8 9">
    <name type="scientific">Fodinibius salsisoli</name>
    <dbReference type="NCBI Taxonomy" id="2820877"/>
    <lineage>
        <taxon>Bacteria</taxon>
        <taxon>Pseudomonadati</taxon>
        <taxon>Balneolota</taxon>
        <taxon>Balneolia</taxon>
        <taxon>Balneolales</taxon>
        <taxon>Balneolaceae</taxon>
        <taxon>Fodinibius</taxon>
    </lineage>
</organism>
<comment type="similarity">
    <text evidence="3 6">Belongs to the MoeA family.</text>
</comment>
<reference evidence="8 9" key="1">
    <citation type="submission" date="2021-03" db="EMBL/GenBank/DDBJ databases">
        <title>Aliifodinibius sp. nov., a new bacterium isolated from saline soil.</title>
        <authorList>
            <person name="Galisteo C."/>
            <person name="De La Haba R."/>
            <person name="Sanchez-Porro C."/>
            <person name="Ventosa A."/>
        </authorList>
    </citation>
    <scope>NUCLEOTIDE SEQUENCE [LARGE SCALE GENOMIC DNA]</scope>
    <source>
        <strain evidence="8 9">1BSP15-2V2</strain>
    </source>
</reference>
<keyword evidence="6" id="KW-0808">Transferase</keyword>
<dbReference type="EC" id="2.10.1.1" evidence="6"/>
<comment type="catalytic activity">
    <reaction evidence="5">
        <text>adenylyl-molybdopterin + molybdate = Mo-molybdopterin + AMP + H(+)</text>
        <dbReference type="Rhea" id="RHEA:35047"/>
        <dbReference type="ChEBI" id="CHEBI:15378"/>
        <dbReference type="ChEBI" id="CHEBI:36264"/>
        <dbReference type="ChEBI" id="CHEBI:62727"/>
        <dbReference type="ChEBI" id="CHEBI:71302"/>
        <dbReference type="ChEBI" id="CHEBI:456215"/>
        <dbReference type="EC" id="2.10.1.1"/>
    </reaction>
</comment>
<dbReference type="Pfam" id="PF00994">
    <property type="entry name" value="MoCF_biosynth"/>
    <property type="match status" value="1"/>
</dbReference>